<organism evidence="2 3">
    <name type="scientific">Dibothriocephalus latus</name>
    <name type="common">Fish tapeworm</name>
    <name type="synonym">Diphyllobothrium latum</name>
    <dbReference type="NCBI Taxonomy" id="60516"/>
    <lineage>
        <taxon>Eukaryota</taxon>
        <taxon>Metazoa</taxon>
        <taxon>Spiralia</taxon>
        <taxon>Lophotrochozoa</taxon>
        <taxon>Platyhelminthes</taxon>
        <taxon>Cestoda</taxon>
        <taxon>Eucestoda</taxon>
        <taxon>Diphyllobothriidea</taxon>
        <taxon>Diphyllobothriidae</taxon>
        <taxon>Dibothriocephalus</taxon>
    </lineage>
</organism>
<name>A0A3P7N8V7_DIBLA</name>
<accession>A0A3P7N8V7</accession>
<feature type="compositionally biased region" description="Polar residues" evidence="1">
    <location>
        <begin position="68"/>
        <end position="80"/>
    </location>
</feature>
<gene>
    <name evidence="2" type="ORF">DILT_LOCUS17020</name>
</gene>
<protein>
    <submittedName>
        <fullName evidence="2">Uncharacterized protein</fullName>
    </submittedName>
</protein>
<dbReference type="EMBL" id="UYRU01088821">
    <property type="protein sequence ID" value="VDN36400.1"/>
    <property type="molecule type" value="Genomic_DNA"/>
</dbReference>
<feature type="region of interest" description="Disordered" evidence="1">
    <location>
        <begin position="1"/>
        <end position="101"/>
    </location>
</feature>
<feature type="compositionally biased region" description="Low complexity" evidence="1">
    <location>
        <begin position="1"/>
        <end position="13"/>
    </location>
</feature>
<dbReference type="Proteomes" id="UP000281553">
    <property type="component" value="Unassembled WGS sequence"/>
</dbReference>
<evidence type="ECO:0000313" key="2">
    <source>
        <dbReference type="EMBL" id="VDN36400.1"/>
    </source>
</evidence>
<sequence length="154" mass="16472">MGSGVSANSGAVSDADEMLLHPGAHTRPDVKSGASEQTEYQDPGRSRLRRVQGTDMTERHVSLEPDENNSGRQSSNSSVAAWTHFIDESQANDNNNNDRGSSRVSSIVAAVAAAAAATVALPAHHECGMVCIQMLHAFLDTLWCVFADVEEKYS</sequence>
<proteinExistence type="predicted"/>
<evidence type="ECO:0000313" key="3">
    <source>
        <dbReference type="Proteomes" id="UP000281553"/>
    </source>
</evidence>
<reference evidence="2 3" key="1">
    <citation type="submission" date="2018-11" db="EMBL/GenBank/DDBJ databases">
        <authorList>
            <consortium name="Pathogen Informatics"/>
        </authorList>
    </citation>
    <scope>NUCLEOTIDE SEQUENCE [LARGE SCALE GENOMIC DNA]</scope>
</reference>
<evidence type="ECO:0000256" key="1">
    <source>
        <dbReference type="SAM" id="MobiDB-lite"/>
    </source>
</evidence>
<keyword evidence="3" id="KW-1185">Reference proteome</keyword>
<dbReference type="AlphaFoldDB" id="A0A3P7N8V7"/>